<reference evidence="1 2" key="1">
    <citation type="journal article" date="2022" name="bioRxiv">
        <title>The genome of the oomycete Peronosclerospora sorghi, a cosmopolitan pathogen of maize and sorghum, is inflated with dispersed pseudogenes.</title>
        <authorList>
            <person name="Fletcher K."/>
            <person name="Martin F."/>
            <person name="Isakeit T."/>
            <person name="Cavanaugh K."/>
            <person name="Magill C."/>
            <person name="Michelmore R."/>
        </authorList>
    </citation>
    <scope>NUCLEOTIDE SEQUENCE [LARGE SCALE GENOMIC DNA]</scope>
    <source>
        <strain evidence="1">P6</strain>
    </source>
</reference>
<name>A0ACC0VYR7_9STRA</name>
<dbReference type="Proteomes" id="UP001163321">
    <property type="component" value="Chromosome 5"/>
</dbReference>
<evidence type="ECO:0000313" key="2">
    <source>
        <dbReference type="Proteomes" id="UP001163321"/>
    </source>
</evidence>
<dbReference type="EMBL" id="CM047584">
    <property type="protein sequence ID" value="KAI9911520.1"/>
    <property type="molecule type" value="Genomic_DNA"/>
</dbReference>
<keyword evidence="2" id="KW-1185">Reference proteome</keyword>
<proteinExistence type="predicted"/>
<gene>
    <name evidence="1" type="ORF">PsorP6_009723</name>
</gene>
<accession>A0ACC0VYR7</accession>
<comment type="caution">
    <text evidence="1">The sequence shown here is derived from an EMBL/GenBank/DDBJ whole genome shotgun (WGS) entry which is preliminary data.</text>
</comment>
<protein>
    <submittedName>
        <fullName evidence="1">Uncharacterized protein</fullName>
    </submittedName>
</protein>
<sequence>MKSLVELTVVVVAHNTPVQELLAYIEYLPAVIRAQLFRHMSVFRLREMELAWEADVKSEWQGPPDDYDPLAGENFLLDRETQHTWKARLTRCHSAKDLKERIYRNMFWEDKFHMMLRRRDQQHVGNVGEMMENLKLFIDCIEVLNLSVDDICNDNADILLALRHLRRLNVHRLDTQTTSWDIM</sequence>
<evidence type="ECO:0000313" key="1">
    <source>
        <dbReference type="EMBL" id="KAI9911520.1"/>
    </source>
</evidence>
<organism evidence="1 2">
    <name type="scientific">Peronosclerospora sorghi</name>
    <dbReference type="NCBI Taxonomy" id="230839"/>
    <lineage>
        <taxon>Eukaryota</taxon>
        <taxon>Sar</taxon>
        <taxon>Stramenopiles</taxon>
        <taxon>Oomycota</taxon>
        <taxon>Peronosporomycetes</taxon>
        <taxon>Peronosporales</taxon>
        <taxon>Peronosporaceae</taxon>
        <taxon>Peronosclerospora</taxon>
    </lineage>
</organism>